<dbReference type="AlphaFoldDB" id="A0A6P1LC77"/>
<evidence type="ECO:0000313" key="3">
    <source>
        <dbReference type="Proteomes" id="UP000464283"/>
    </source>
</evidence>
<dbReference type="InterPro" id="IPR019080">
    <property type="entry name" value="YqaJ_viral_recombinase"/>
</dbReference>
<dbReference type="InterPro" id="IPR011604">
    <property type="entry name" value="PDDEXK-like_dom_sf"/>
</dbReference>
<proteinExistence type="predicted"/>
<dbReference type="NCBIfam" id="NF045868">
    <property type="entry name" value="MPN551_DNA_bnd"/>
    <property type="match status" value="1"/>
</dbReference>
<dbReference type="RefSeq" id="WP_129692505.1">
    <property type="nucleotide sequence ID" value="NZ_CP033512.2"/>
</dbReference>
<sequence length="283" mass="32894">MPFKAKYGVDFTIKNNRIHLSTDYLLANKKKFKKITGSRLASIINRNQYTSPTKMWAIMTNIYYEEMDETLSFVGNTIEPKVKKYVEEQLNISFKQYNPFEVKWDVFDDPVFGGIPDGEPVDNDGNFLYDKNFPMLEIKTTSIDSFVYKNENGVLKLQKDGDNIPIVKLKGGKLESWYNEKKEIEVPLEYKLQLSLYLYLRNISKGIFAIAFLEKEDYAKPDLFDPKTRKIELVELTLDSVAFGKIVEIARDWYNQHIVSGISPEIGDDDKFWLNDVKKLTTN</sequence>
<dbReference type="Gene3D" id="3.90.320.10">
    <property type="match status" value="1"/>
</dbReference>
<accession>A0A6P1LC77</accession>
<dbReference type="SUPFAM" id="SSF52980">
    <property type="entry name" value="Restriction endonuclease-like"/>
    <property type="match status" value="1"/>
</dbReference>
<dbReference type="Proteomes" id="UP000464283">
    <property type="component" value="Chromosome"/>
</dbReference>
<gene>
    <name evidence="2" type="ORF">EER00_03880</name>
</gene>
<dbReference type="KEGG" id="miw:EER00_03880"/>
<name>A0A6P1LC77_MALIO</name>
<evidence type="ECO:0000259" key="1">
    <source>
        <dbReference type="Pfam" id="PF09588"/>
    </source>
</evidence>
<reference evidence="3" key="1">
    <citation type="submission" date="2018-11" db="EMBL/GenBank/DDBJ databases">
        <title>The first complete genome sequence of Mycoplasma iowae strain 695.</title>
        <authorList>
            <person name="Ghanem M."/>
            <person name="El-Gazzar M."/>
        </authorList>
    </citation>
    <scope>NUCLEOTIDE SEQUENCE [LARGE SCALE GENOMIC DNA]</scope>
    <source>
        <strain evidence="3">695</strain>
    </source>
</reference>
<dbReference type="Pfam" id="PF09588">
    <property type="entry name" value="YqaJ"/>
    <property type="match status" value="1"/>
</dbReference>
<organism evidence="2 3">
    <name type="scientific">Malacoplasma iowae 695</name>
    <dbReference type="NCBI Taxonomy" id="1048830"/>
    <lineage>
        <taxon>Bacteria</taxon>
        <taxon>Bacillati</taxon>
        <taxon>Mycoplasmatota</taxon>
        <taxon>Mycoplasmoidales</taxon>
        <taxon>Mycoplasmoidaceae</taxon>
        <taxon>Malacoplasma</taxon>
    </lineage>
</organism>
<feature type="domain" description="YqaJ viral recombinase" evidence="1">
    <location>
        <begin position="33"/>
        <end position="151"/>
    </location>
</feature>
<dbReference type="GeneID" id="96866313"/>
<evidence type="ECO:0000313" key="2">
    <source>
        <dbReference type="EMBL" id="QHG90006.1"/>
    </source>
</evidence>
<protein>
    <submittedName>
        <fullName evidence="2">YqaJ viral recombinase family protein</fullName>
    </submittedName>
</protein>
<dbReference type="InterPro" id="IPR011335">
    <property type="entry name" value="Restrct_endonuc-II-like"/>
</dbReference>
<dbReference type="EMBL" id="CP033512">
    <property type="protein sequence ID" value="QHG90006.1"/>
    <property type="molecule type" value="Genomic_DNA"/>
</dbReference>